<accession>A0A1J0QZ86</accession>
<dbReference type="EMBL" id="KX029331">
    <property type="protein sequence ID" value="APD70572.1"/>
    <property type="molecule type" value="Genomic_DNA"/>
</dbReference>
<proteinExistence type="predicted"/>
<geneLocation type="plasmid" evidence="1">
    <name>unnamed</name>
</geneLocation>
<dbReference type="AlphaFoldDB" id="A0A1J0QZ86"/>
<sequence length="37" mass="4126">MMVTPLVEGIEQEQASLEKVSFLKVGLMKKLCTSFPI</sequence>
<protein>
    <submittedName>
        <fullName evidence="1">Uncharacterized protein</fullName>
    </submittedName>
</protein>
<organism evidence="1">
    <name type="scientific">Klebsiella pneumoniae</name>
    <dbReference type="NCBI Taxonomy" id="573"/>
    <lineage>
        <taxon>Bacteria</taxon>
        <taxon>Pseudomonadati</taxon>
        <taxon>Pseudomonadota</taxon>
        <taxon>Gammaproteobacteria</taxon>
        <taxon>Enterobacterales</taxon>
        <taxon>Enterobacteriaceae</taxon>
        <taxon>Klebsiella/Raoultella group</taxon>
        <taxon>Klebsiella</taxon>
        <taxon>Klebsiella pneumoniae complex</taxon>
    </lineage>
</organism>
<name>A0A1J0QZ86_KLEPN</name>
<evidence type="ECO:0000313" key="1">
    <source>
        <dbReference type="EMBL" id="APD70572.1"/>
    </source>
</evidence>
<reference evidence="1" key="1">
    <citation type="submission" date="2016-04" db="EMBL/GenBank/DDBJ databases">
        <title>Complete sequences of multidrug resistance plasmids bearing rmtG16S ribosomal RNA methyltransferase genes.</title>
        <authorList>
            <person name="Bueno M.F.C."/>
            <person name="Francisco G.R."/>
            <person name="Doi Y."/>
            <person name="Garcia D.O."/>
        </authorList>
    </citation>
    <scope>NUCLEOTIDE SEQUENCE</scope>
    <source>
        <strain evidence="1">K-109-R</strain>
        <plasmid evidence="1">unnamed</plasmid>
    </source>
</reference>
<keyword evidence="1" id="KW-0614">Plasmid</keyword>